<organism evidence="10 11">
    <name type="scientific">Aaosphaeria arxii CBS 175.79</name>
    <dbReference type="NCBI Taxonomy" id="1450172"/>
    <lineage>
        <taxon>Eukaryota</taxon>
        <taxon>Fungi</taxon>
        <taxon>Dikarya</taxon>
        <taxon>Ascomycota</taxon>
        <taxon>Pezizomycotina</taxon>
        <taxon>Dothideomycetes</taxon>
        <taxon>Pleosporomycetidae</taxon>
        <taxon>Pleosporales</taxon>
        <taxon>Pleosporales incertae sedis</taxon>
        <taxon>Aaosphaeria</taxon>
    </lineage>
</organism>
<dbReference type="OrthoDB" id="263893at2759"/>
<feature type="transmembrane region" description="Helical" evidence="9">
    <location>
        <begin position="26"/>
        <end position="44"/>
    </location>
</feature>
<comment type="subcellular location">
    <subcellularLocation>
        <location evidence="1">Endoplasmic reticulum membrane</location>
        <topology evidence="1">Multi-pass membrane protein</topology>
    </subcellularLocation>
</comment>
<dbReference type="InterPro" id="IPR009542">
    <property type="entry name" value="Spc1/SPCS1"/>
</dbReference>
<evidence type="ECO:0000256" key="6">
    <source>
        <dbReference type="ARBA" id="ARBA00022989"/>
    </source>
</evidence>
<evidence type="ECO:0000256" key="4">
    <source>
        <dbReference type="ARBA" id="ARBA00022692"/>
    </source>
</evidence>
<keyword evidence="5" id="KW-0256">Endoplasmic reticulum</keyword>
<evidence type="ECO:0000256" key="9">
    <source>
        <dbReference type="SAM" id="Phobius"/>
    </source>
</evidence>
<feature type="transmembrane region" description="Helical" evidence="9">
    <location>
        <begin position="51"/>
        <end position="74"/>
    </location>
</feature>
<evidence type="ECO:0000313" key="10">
    <source>
        <dbReference type="EMBL" id="KAF2008832.1"/>
    </source>
</evidence>
<keyword evidence="6 9" id="KW-1133">Transmembrane helix</keyword>
<reference evidence="10" key="1">
    <citation type="journal article" date="2020" name="Stud. Mycol.">
        <title>101 Dothideomycetes genomes: a test case for predicting lifestyles and emergence of pathogens.</title>
        <authorList>
            <person name="Haridas S."/>
            <person name="Albert R."/>
            <person name="Binder M."/>
            <person name="Bloem J."/>
            <person name="Labutti K."/>
            <person name="Salamov A."/>
            <person name="Andreopoulos B."/>
            <person name="Baker S."/>
            <person name="Barry K."/>
            <person name="Bills G."/>
            <person name="Bluhm B."/>
            <person name="Cannon C."/>
            <person name="Castanera R."/>
            <person name="Culley D."/>
            <person name="Daum C."/>
            <person name="Ezra D."/>
            <person name="Gonzalez J."/>
            <person name="Henrissat B."/>
            <person name="Kuo A."/>
            <person name="Liang C."/>
            <person name="Lipzen A."/>
            <person name="Lutzoni F."/>
            <person name="Magnuson J."/>
            <person name="Mondo S."/>
            <person name="Nolan M."/>
            <person name="Ohm R."/>
            <person name="Pangilinan J."/>
            <person name="Park H.-J."/>
            <person name="Ramirez L."/>
            <person name="Alfaro M."/>
            <person name="Sun H."/>
            <person name="Tritt A."/>
            <person name="Yoshinaga Y."/>
            <person name="Zwiers L.-H."/>
            <person name="Turgeon B."/>
            <person name="Goodwin S."/>
            <person name="Spatafora J."/>
            <person name="Crous P."/>
            <person name="Grigoriev I."/>
        </authorList>
    </citation>
    <scope>NUCLEOTIDE SEQUENCE</scope>
    <source>
        <strain evidence="10">CBS 175.79</strain>
    </source>
</reference>
<dbReference type="EMBL" id="ML978081">
    <property type="protein sequence ID" value="KAF2008832.1"/>
    <property type="molecule type" value="Genomic_DNA"/>
</dbReference>
<dbReference type="GO" id="GO:0006465">
    <property type="term" value="P:signal peptide processing"/>
    <property type="evidence" value="ECO:0007669"/>
    <property type="project" value="InterPro"/>
</dbReference>
<accession>A0A6A5X7C7</accession>
<proteinExistence type="inferred from homology"/>
<dbReference type="GO" id="GO:0045047">
    <property type="term" value="P:protein targeting to ER"/>
    <property type="evidence" value="ECO:0007669"/>
    <property type="project" value="TreeGrafter"/>
</dbReference>
<dbReference type="PANTHER" id="PTHR13202:SF0">
    <property type="entry name" value="SIGNAL PEPTIDASE COMPLEX SUBUNIT 1"/>
    <property type="match status" value="1"/>
</dbReference>
<gene>
    <name evidence="10" type="ORF">BU24DRAFT_468620</name>
</gene>
<dbReference type="GO" id="GO:0005787">
    <property type="term" value="C:signal peptidase complex"/>
    <property type="evidence" value="ECO:0007669"/>
    <property type="project" value="InterPro"/>
</dbReference>
<protein>
    <recommendedName>
        <fullName evidence="3">Signal peptidase complex subunit 1</fullName>
    </recommendedName>
</protein>
<keyword evidence="4 9" id="KW-0812">Transmembrane</keyword>
<dbReference type="Proteomes" id="UP000799778">
    <property type="component" value="Unassembled WGS sequence"/>
</dbReference>
<comment type="similarity">
    <text evidence="2">Belongs to the SPCS1 family.</text>
</comment>
<evidence type="ECO:0000256" key="5">
    <source>
        <dbReference type="ARBA" id="ARBA00022824"/>
    </source>
</evidence>
<evidence type="ECO:0000256" key="1">
    <source>
        <dbReference type="ARBA" id="ARBA00004477"/>
    </source>
</evidence>
<keyword evidence="11" id="KW-1185">Reference proteome</keyword>
<comment type="function">
    <text evidence="8">Component of the signal peptidase complex (SPC) which catalyzes the cleavage of N-terminal signal sequences from nascent proteins as they are translocated into the lumen of the endoplasmic reticulum. Dispensable for SPC enzymatic activity.</text>
</comment>
<evidence type="ECO:0000313" key="11">
    <source>
        <dbReference type="Proteomes" id="UP000799778"/>
    </source>
</evidence>
<dbReference type="AlphaFoldDB" id="A0A6A5X7C7"/>
<dbReference type="Pfam" id="PF06645">
    <property type="entry name" value="SPC12"/>
    <property type="match status" value="1"/>
</dbReference>
<dbReference type="PANTHER" id="PTHR13202">
    <property type="entry name" value="MICROSOMAL SIGNAL PEPTIDASE 12 KDA SUBUNIT"/>
    <property type="match status" value="1"/>
</dbReference>
<dbReference type="RefSeq" id="XP_033377171.1">
    <property type="nucleotide sequence ID" value="XM_033532539.1"/>
</dbReference>
<name>A0A6A5X7C7_9PLEO</name>
<evidence type="ECO:0000256" key="2">
    <source>
        <dbReference type="ARBA" id="ARBA00005245"/>
    </source>
</evidence>
<evidence type="ECO:0000256" key="3">
    <source>
        <dbReference type="ARBA" id="ARBA00017059"/>
    </source>
</evidence>
<evidence type="ECO:0000256" key="8">
    <source>
        <dbReference type="ARBA" id="ARBA00045204"/>
    </source>
</evidence>
<dbReference type="GeneID" id="54289936"/>
<keyword evidence="7 9" id="KW-0472">Membrane</keyword>
<sequence>MDALLDPLRDALEGQIDFEGQRLAELLTTFLLGLTGIVAFFAGFMKQDIALSLWVGLAGTAATFAAVVPPWGFYRRNGVEWLSPLGGVKVTVS</sequence>
<evidence type="ECO:0000256" key="7">
    <source>
        <dbReference type="ARBA" id="ARBA00023136"/>
    </source>
</evidence>